<keyword evidence="1" id="KW-1133">Transmembrane helix</keyword>
<name>A0A8S1UI64_PAROT</name>
<sequence length="97" mass="11367">MLSIIFDKESIIEFVGITFLIFTFEFWVMKSKCEGIHNGINQETIIDSLKTLEELISINKSFIFNVSTKIIKYNKSQVSSRIRILVKLSKHRVKFHI</sequence>
<dbReference type="EMBL" id="CAJJDP010000041">
    <property type="protein sequence ID" value="CAD8162356.1"/>
    <property type="molecule type" value="Genomic_DNA"/>
</dbReference>
<dbReference type="Proteomes" id="UP000683925">
    <property type="component" value="Unassembled WGS sequence"/>
</dbReference>
<accession>A0A8S1UI64</accession>
<evidence type="ECO:0000313" key="2">
    <source>
        <dbReference type="EMBL" id="CAD8162356.1"/>
    </source>
</evidence>
<organism evidence="2 3">
    <name type="scientific">Paramecium octaurelia</name>
    <dbReference type="NCBI Taxonomy" id="43137"/>
    <lineage>
        <taxon>Eukaryota</taxon>
        <taxon>Sar</taxon>
        <taxon>Alveolata</taxon>
        <taxon>Ciliophora</taxon>
        <taxon>Intramacronucleata</taxon>
        <taxon>Oligohymenophorea</taxon>
        <taxon>Peniculida</taxon>
        <taxon>Parameciidae</taxon>
        <taxon>Paramecium</taxon>
    </lineage>
</organism>
<reference evidence="2" key="1">
    <citation type="submission" date="2021-01" db="EMBL/GenBank/DDBJ databases">
        <authorList>
            <consortium name="Genoscope - CEA"/>
            <person name="William W."/>
        </authorList>
    </citation>
    <scope>NUCLEOTIDE SEQUENCE</scope>
</reference>
<feature type="transmembrane region" description="Helical" evidence="1">
    <location>
        <begin position="12"/>
        <end position="29"/>
    </location>
</feature>
<protein>
    <submittedName>
        <fullName evidence="2">Uncharacterized protein</fullName>
    </submittedName>
</protein>
<comment type="caution">
    <text evidence="2">The sequence shown here is derived from an EMBL/GenBank/DDBJ whole genome shotgun (WGS) entry which is preliminary data.</text>
</comment>
<evidence type="ECO:0000313" key="3">
    <source>
        <dbReference type="Proteomes" id="UP000683925"/>
    </source>
</evidence>
<proteinExistence type="predicted"/>
<evidence type="ECO:0000256" key="1">
    <source>
        <dbReference type="SAM" id="Phobius"/>
    </source>
</evidence>
<keyword evidence="1" id="KW-0472">Membrane</keyword>
<keyword evidence="3" id="KW-1185">Reference proteome</keyword>
<dbReference type="AlphaFoldDB" id="A0A8S1UI64"/>
<gene>
    <name evidence="2" type="ORF">POCTA_138.1.T0410215</name>
</gene>
<keyword evidence="1" id="KW-0812">Transmembrane</keyword>